<accession>A0A7S1BQM0</accession>
<organism evidence="2">
    <name type="scientific">Corethron hystrix</name>
    <dbReference type="NCBI Taxonomy" id="216773"/>
    <lineage>
        <taxon>Eukaryota</taxon>
        <taxon>Sar</taxon>
        <taxon>Stramenopiles</taxon>
        <taxon>Ochrophyta</taxon>
        <taxon>Bacillariophyta</taxon>
        <taxon>Coscinodiscophyceae</taxon>
        <taxon>Corethrophycidae</taxon>
        <taxon>Corethrales</taxon>
        <taxon>Corethraceae</taxon>
        <taxon>Corethron</taxon>
    </lineage>
</organism>
<proteinExistence type="predicted"/>
<evidence type="ECO:0000313" key="2">
    <source>
        <dbReference type="EMBL" id="CAD8893930.1"/>
    </source>
</evidence>
<dbReference type="EMBL" id="HBFR01029060">
    <property type="protein sequence ID" value="CAD8893930.1"/>
    <property type="molecule type" value="Transcribed_RNA"/>
</dbReference>
<gene>
    <name evidence="2" type="ORF">CHYS00102_LOCUS21142</name>
</gene>
<feature type="region of interest" description="Disordered" evidence="1">
    <location>
        <begin position="63"/>
        <end position="127"/>
    </location>
</feature>
<reference evidence="2" key="1">
    <citation type="submission" date="2021-01" db="EMBL/GenBank/DDBJ databases">
        <authorList>
            <person name="Corre E."/>
            <person name="Pelletier E."/>
            <person name="Niang G."/>
            <person name="Scheremetjew M."/>
            <person name="Finn R."/>
            <person name="Kale V."/>
            <person name="Holt S."/>
            <person name="Cochrane G."/>
            <person name="Meng A."/>
            <person name="Brown T."/>
            <person name="Cohen L."/>
        </authorList>
    </citation>
    <scope>NUCLEOTIDE SEQUENCE</scope>
    <source>
        <strain evidence="2">308</strain>
    </source>
</reference>
<dbReference type="AlphaFoldDB" id="A0A7S1BQM0"/>
<protein>
    <submittedName>
        <fullName evidence="2">Uncharacterized protein</fullName>
    </submittedName>
</protein>
<feature type="compositionally biased region" description="Low complexity" evidence="1">
    <location>
        <begin position="72"/>
        <end position="94"/>
    </location>
</feature>
<sequence>MYSVSNTMEIGGKIAEDDQIYTMVGTALKGTCCDVFGQSTIPKSIFNGSVKYTVCRDITDFPSTPPSPSPSLSPTSNPSSFPSSKPSLSPSQSPTMMPTMIPSTSHPSSFPSSKPSLSPSLSPTMIPTMIPSKSHVPSLECQDNELQEFVFPWNPHSNCKSFFGSANTPKKNREPL</sequence>
<feature type="compositionally biased region" description="Low complexity" evidence="1">
    <location>
        <begin position="102"/>
        <end position="123"/>
    </location>
</feature>
<name>A0A7S1BQM0_9STRA</name>
<evidence type="ECO:0000256" key="1">
    <source>
        <dbReference type="SAM" id="MobiDB-lite"/>
    </source>
</evidence>